<evidence type="ECO:0000259" key="1">
    <source>
        <dbReference type="Pfam" id="PF01471"/>
    </source>
</evidence>
<accession>A0ABS9R8J7</accession>
<sequence length="169" mass="19034">MNNTFGPLQVGNVGIAVNKMQGYLNIMQGRGFTKTRVKEDGKYGVDTADAVREWQAYANLPINGKIGLDTWNSIVNQLRELGIITNIPVYSRSYYLTQGNQGLDVFKMQEYLNEIAAKNNCLRPIPLDGTFGPRTTTMVQQYQYLYDLTIDGVIGKNTWDSIINERNAL</sequence>
<reference evidence="2 3" key="1">
    <citation type="submission" date="2022-02" db="EMBL/GenBank/DDBJ databases">
        <title>Genome of Erysipelotrichaceae sp. nov. NSJ-176 isolated from human feces.</title>
        <authorList>
            <person name="Abdugheni R."/>
        </authorList>
    </citation>
    <scope>NUCLEOTIDE SEQUENCE [LARGE SCALE GENOMIC DNA]</scope>
    <source>
        <strain evidence="2 3">NSJ-176</strain>
    </source>
</reference>
<dbReference type="InterPro" id="IPR036366">
    <property type="entry name" value="PGBDSf"/>
</dbReference>
<proteinExistence type="predicted"/>
<protein>
    <submittedName>
        <fullName evidence="2">Peptidoglycan-binding protein</fullName>
    </submittedName>
</protein>
<dbReference type="SUPFAM" id="SSF47090">
    <property type="entry name" value="PGBD-like"/>
    <property type="match status" value="2"/>
</dbReference>
<feature type="domain" description="Peptidoglycan binding-like" evidence="1">
    <location>
        <begin position="17"/>
        <end position="73"/>
    </location>
</feature>
<dbReference type="EMBL" id="JAKVPQ010000010">
    <property type="protein sequence ID" value="MCH4285986.1"/>
    <property type="molecule type" value="Genomic_DNA"/>
</dbReference>
<dbReference type="Pfam" id="PF01471">
    <property type="entry name" value="PG_binding_1"/>
    <property type="match status" value="2"/>
</dbReference>
<feature type="domain" description="Peptidoglycan binding-like" evidence="1">
    <location>
        <begin position="102"/>
        <end position="161"/>
    </location>
</feature>
<dbReference type="InterPro" id="IPR036365">
    <property type="entry name" value="PGBD-like_sf"/>
</dbReference>
<organism evidence="2 3">
    <name type="scientific">Amedibacillus hominis</name>
    <dbReference type="NCBI Taxonomy" id="2897776"/>
    <lineage>
        <taxon>Bacteria</taxon>
        <taxon>Bacillati</taxon>
        <taxon>Bacillota</taxon>
        <taxon>Erysipelotrichia</taxon>
        <taxon>Erysipelotrichales</taxon>
        <taxon>Erysipelotrichaceae</taxon>
        <taxon>Amedibacillus</taxon>
    </lineage>
</organism>
<evidence type="ECO:0000313" key="2">
    <source>
        <dbReference type="EMBL" id="MCH4285986.1"/>
    </source>
</evidence>
<name>A0ABS9R8J7_9FIRM</name>
<dbReference type="RefSeq" id="WP_233509588.1">
    <property type="nucleotide sequence ID" value="NZ_JAKVPQ010000010.1"/>
</dbReference>
<comment type="caution">
    <text evidence="2">The sequence shown here is derived from an EMBL/GenBank/DDBJ whole genome shotgun (WGS) entry which is preliminary data.</text>
</comment>
<keyword evidence="3" id="KW-1185">Reference proteome</keyword>
<dbReference type="InterPro" id="IPR002477">
    <property type="entry name" value="Peptidoglycan-bd-like"/>
</dbReference>
<evidence type="ECO:0000313" key="3">
    <source>
        <dbReference type="Proteomes" id="UP001202402"/>
    </source>
</evidence>
<gene>
    <name evidence="2" type="ORF">LQE99_12730</name>
</gene>
<dbReference type="Proteomes" id="UP001202402">
    <property type="component" value="Unassembled WGS sequence"/>
</dbReference>
<dbReference type="Gene3D" id="1.10.101.10">
    <property type="entry name" value="PGBD-like superfamily/PGBD"/>
    <property type="match status" value="2"/>
</dbReference>